<comment type="subcellular location">
    <subcellularLocation>
        <location evidence="1">Membrane</location>
        <topology evidence="1">Multi-pass membrane protein</topology>
    </subcellularLocation>
</comment>
<comment type="similarity">
    <text evidence="2 13">Belongs to the fatty acid desaturase type 1 family.</text>
</comment>
<gene>
    <name evidence="16" type="ORF">APLA_LOCUS14836</name>
</gene>
<dbReference type="GO" id="GO:0005789">
    <property type="term" value="C:endoplasmic reticulum membrane"/>
    <property type="evidence" value="ECO:0007669"/>
    <property type="project" value="TreeGrafter"/>
</dbReference>
<evidence type="ECO:0000256" key="11">
    <source>
        <dbReference type="ARBA" id="ARBA00023136"/>
    </source>
</evidence>
<evidence type="ECO:0000256" key="1">
    <source>
        <dbReference type="ARBA" id="ARBA00004141"/>
    </source>
</evidence>
<dbReference type="EMBL" id="CADEBD010000422">
    <property type="protein sequence ID" value="CAB3254611.1"/>
    <property type="molecule type" value="Genomic_DNA"/>
</dbReference>
<evidence type="ECO:0000256" key="5">
    <source>
        <dbReference type="ARBA" id="ARBA00022723"/>
    </source>
</evidence>
<evidence type="ECO:0000256" key="2">
    <source>
        <dbReference type="ARBA" id="ARBA00009295"/>
    </source>
</evidence>
<keyword evidence="4 13" id="KW-0812">Transmembrane</keyword>
<dbReference type="OrthoDB" id="8035741at2759"/>
<organism evidence="16 17">
    <name type="scientific">Arctia plantaginis</name>
    <name type="common">Wood tiger moth</name>
    <name type="synonym">Phalaena plantaginis</name>
    <dbReference type="NCBI Taxonomy" id="874455"/>
    <lineage>
        <taxon>Eukaryota</taxon>
        <taxon>Metazoa</taxon>
        <taxon>Ecdysozoa</taxon>
        <taxon>Arthropoda</taxon>
        <taxon>Hexapoda</taxon>
        <taxon>Insecta</taxon>
        <taxon>Pterygota</taxon>
        <taxon>Neoptera</taxon>
        <taxon>Endopterygota</taxon>
        <taxon>Lepidoptera</taxon>
        <taxon>Glossata</taxon>
        <taxon>Ditrysia</taxon>
        <taxon>Noctuoidea</taxon>
        <taxon>Erebidae</taxon>
        <taxon>Arctiinae</taxon>
        <taxon>Arctia</taxon>
    </lineage>
</organism>
<dbReference type="InterPro" id="IPR005804">
    <property type="entry name" value="FA_desaturase_dom"/>
</dbReference>
<evidence type="ECO:0000256" key="14">
    <source>
        <dbReference type="SAM" id="Phobius"/>
    </source>
</evidence>
<evidence type="ECO:0000256" key="7">
    <source>
        <dbReference type="ARBA" id="ARBA00022989"/>
    </source>
</evidence>
<dbReference type="InterPro" id="IPR001522">
    <property type="entry name" value="FADS-1_CS"/>
</dbReference>
<keyword evidence="7 14" id="KW-1133">Transmembrane helix</keyword>
<keyword evidence="9" id="KW-0408">Iron</keyword>
<keyword evidence="8 13" id="KW-0560">Oxidoreductase</keyword>
<dbReference type="PRINTS" id="PR00075">
    <property type="entry name" value="FACDDSATRASE"/>
</dbReference>
<evidence type="ECO:0000256" key="8">
    <source>
        <dbReference type="ARBA" id="ARBA00023002"/>
    </source>
</evidence>
<evidence type="ECO:0000256" key="13">
    <source>
        <dbReference type="RuleBase" id="RU000581"/>
    </source>
</evidence>
<evidence type="ECO:0000256" key="6">
    <source>
        <dbReference type="ARBA" id="ARBA00022832"/>
    </source>
</evidence>
<keyword evidence="11 14" id="KW-0472">Membrane</keyword>
<feature type="transmembrane region" description="Helical" evidence="14">
    <location>
        <begin position="224"/>
        <end position="245"/>
    </location>
</feature>
<feature type="transmembrane region" description="Helical" evidence="14">
    <location>
        <begin position="257"/>
        <end position="277"/>
    </location>
</feature>
<dbReference type="Pfam" id="PF00487">
    <property type="entry name" value="FA_desaturase"/>
    <property type="match status" value="1"/>
</dbReference>
<dbReference type="GO" id="GO:0006636">
    <property type="term" value="P:unsaturated fatty acid biosynthetic process"/>
    <property type="evidence" value="ECO:0007669"/>
    <property type="project" value="TreeGrafter"/>
</dbReference>
<comment type="cofactor">
    <cofactor evidence="13">
        <name>Fe(2+)</name>
        <dbReference type="ChEBI" id="CHEBI:29033"/>
    </cofactor>
</comment>
<comment type="domain">
    <text evidence="13">The histidine box domains are involved in binding the catalytic metal ions.</text>
</comment>
<evidence type="ECO:0000256" key="3">
    <source>
        <dbReference type="ARBA" id="ARBA00022516"/>
    </source>
</evidence>
<dbReference type="AlphaFoldDB" id="A0A8S1BCG9"/>
<accession>A0A8S1BCG9</accession>
<keyword evidence="3 13" id="KW-0444">Lipid biosynthesis</keyword>
<dbReference type="PROSITE" id="PS00476">
    <property type="entry name" value="FATTY_ACID_DESATUR_1"/>
    <property type="match status" value="1"/>
</dbReference>
<dbReference type="PANTHER" id="PTHR11351">
    <property type="entry name" value="ACYL-COA DESATURASE"/>
    <property type="match status" value="1"/>
</dbReference>
<proteinExistence type="inferred from homology"/>
<dbReference type="PANTHER" id="PTHR11351:SF31">
    <property type="entry name" value="DESATURASE 1, ISOFORM A-RELATED"/>
    <property type="match status" value="1"/>
</dbReference>
<comment type="caution">
    <text evidence="16">The sequence shown here is derived from an EMBL/GenBank/DDBJ whole genome shotgun (WGS) entry which is preliminary data.</text>
</comment>
<dbReference type="InterPro" id="IPR015876">
    <property type="entry name" value="Acyl-CoA_DS"/>
</dbReference>
<protein>
    <recommendedName>
        <fullName evidence="15">Fatty acid desaturase domain-containing protein</fullName>
    </recommendedName>
</protein>
<sequence>MDQYLRNVNYGIYFTVKSKKYIEPPVCEYSGYNLNSNIPIHAVACSLEKMRTEIITETKEEIPKTLVSQSAPRKYELVYRNLITFGYWHVAAIYGLYLCFAEAKWKTIVFDLVLFMVAEVGITAGAHRLWAHKTYKARLPLEILLMCMNSIAFQNTVIDWVRDHRLHHKYSDTDADPHNASRGFFYSHVGWLLVKKHPEVKKRGKTLEMFDIYNNPVLKFQKKFAVPFIGMMCFGLPTLIPVFFWAESWSNAWHINMLRYVTNLNVTFMVNSVAHIWGNKPYDRLILPAQNQMVSLATFGEGFHNFHHVFPWDYRTAELGNNNLNFTTKFIDFFAAIGWAYDLKSVSPELIQQRAKRTGDGTNLLGLKDVAFK</sequence>
<dbReference type="GO" id="GO:0005506">
    <property type="term" value="F:iron ion binding"/>
    <property type="evidence" value="ECO:0007669"/>
    <property type="project" value="TreeGrafter"/>
</dbReference>
<evidence type="ECO:0000256" key="4">
    <source>
        <dbReference type="ARBA" id="ARBA00022692"/>
    </source>
</evidence>
<dbReference type="GO" id="GO:0004768">
    <property type="term" value="F:stearoyl-CoA 9-desaturase activity"/>
    <property type="evidence" value="ECO:0007669"/>
    <property type="project" value="TreeGrafter"/>
</dbReference>
<evidence type="ECO:0000256" key="10">
    <source>
        <dbReference type="ARBA" id="ARBA00023098"/>
    </source>
</evidence>
<dbReference type="Proteomes" id="UP000494256">
    <property type="component" value="Unassembled WGS sequence"/>
</dbReference>
<feature type="transmembrane region" description="Helical" evidence="14">
    <location>
        <begin position="82"/>
        <end position="100"/>
    </location>
</feature>
<keyword evidence="12 13" id="KW-0275">Fatty acid biosynthesis</keyword>
<keyword evidence="6" id="KW-0276">Fatty acid metabolism</keyword>
<evidence type="ECO:0000313" key="16">
    <source>
        <dbReference type="EMBL" id="CAB3254611.1"/>
    </source>
</evidence>
<evidence type="ECO:0000256" key="12">
    <source>
        <dbReference type="ARBA" id="ARBA00023160"/>
    </source>
</evidence>
<feature type="domain" description="Fatty acid desaturase" evidence="15">
    <location>
        <begin position="112"/>
        <end position="311"/>
    </location>
</feature>
<evidence type="ECO:0000313" key="17">
    <source>
        <dbReference type="Proteomes" id="UP000494256"/>
    </source>
</evidence>
<name>A0A8S1BCG9_ARCPL</name>
<reference evidence="16 17" key="1">
    <citation type="submission" date="2020-04" db="EMBL/GenBank/DDBJ databases">
        <authorList>
            <person name="Wallbank WR R."/>
            <person name="Pardo Diaz C."/>
            <person name="Kozak K."/>
            <person name="Martin S."/>
            <person name="Jiggins C."/>
            <person name="Moest M."/>
            <person name="Warren A I."/>
            <person name="Byers J.R.P. K."/>
            <person name="Montejo-Kovacevich G."/>
            <person name="Yen C E."/>
        </authorList>
    </citation>
    <scope>NUCLEOTIDE SEQUENCE [LARGE SCALE GENOMIC DNA]</scope>
</reference>
<feature type="transmembrane region" description="Helical" evidence="14">
    <location>
        <begin position="112"/>
        <end position="131"/>
    </location>
</feature>
<keyword evidence="5" id="KW-0479">Metal-binding</keyword>
<keyword evidence="10" id="KW-0443">Lipid metabolism</keyword>
<evidence type="ECO:0000256" key="9">
    <source>
        <dbReference type="ARBA" id="ARBA00023004"/>
    </source>
</evidence>
<evidence type="ECO:0000259" key="15">
    <source>
        <dbReference type="Pfam" id="PF00487"/>
    </source>
</evidence>
<dbReference type="CDD" id="cd03505">
    <property type="entry name" value="Delta9-FADS-like"/>
    <property type="match status" value="1"/>
</dbReference>